<reference evidence="6" key="1">
    <citation type="submission" date="2016-07" db="EMBL/GenBank/DDBJ databases">
        <title>Nontailed viruses are major unrecognized killers of bacteria in the ocean.</title>
        <authorList>
            <person name="Kauffman K."/>
            <person name="Hussain F."/>
            <person name="Yang J."/>
            <person name="Arevalo P."/>
            <person name="Brown J."/>
            <person name="Cutler M."/>
            <person name="Kelly L."/>
            <person name="Polz M.F."/>
        </authorList>
    </citation>
    <scope>NUCLEOTIDE SEQUENCE [LARGE SCALE GENOMIC DNA]</scope>
    <source>
        <strain evidence="6">10N.261.48.A1</strain>
    </source>
</reference>
<dbReference type="InterPro" id="IPR058031">
    <property type="entry name" value="AAA_lid_NorR"/>
</dbReference>
<accession>A0A855IM76</accession>
<dbReference type="GO" id="GO:0006355">
    <property type="term" value="P:regulation of DNA-templated transcription"/>
    <property type="evidence" value="ECO:0007669"/>
    <property type="project" value="InterPro"/>
</dbReference>
<sequence>MRKPETRGIKLNNKLIKDDTLEKISKLPINIVIEGETGTGKDKLALDIHNRSGRSGKFIAVNCAAIPEMIAESELFGVKSGAYTGATNSRYGFIEASHKGTLYLDELDSMPLPIQAKLLRAIEEQAVVPLGSTNVKYLDLRVITSTKIKTGKLLEDGILRGDLIYRLNTITLTLPNLKEIRNEIITNFNKFVTEFSIKFGTSPNDIDSDLIFRLENYSWPGNYRELRSCAEKFSIGIPVFEEENINAKQSLKQLTREYEKKIIKETITKNKGNLDIVSYDLNISKRCIYYKLSK</sequence>
<evidence type="ECO:0000313" key="6">
    <source>
        <dbReference type="Proteomes" id="UP000235554"/>
    </source>
</evidence>
<dbReference type="GeneID" id="69652481"/>
<dbReference type="Proteomes" id="UP000239763">
    <property type="component" value="Unassembled WGS sequence"/>
</dbReference>
<evidence type="ECO:0000256" key="1">
    <source>
        <dbReference type="ARBA" id="ARBA00022741"/>
    </source>
</evidence>
<dbReference type="CDD" id="cd00009">
    <property type="entry name" value="AAA"/>
    <property type="match status" value="1"/>
</dbReference>
<organism evidence="5 6">
    <name type="scientific">Vibrio lentus</name>
    <dbReference type="NCBI Taxonomy" id="136468"/>
    <lineage>
        <taxon>Bacteria</taxon>
        <taxon>Pseudomonadati</taxon>
        <taxon>Pseudomonadota</taxon>
        <taxon>Gammaproteobacteria</taxon>
        <taxon>Vibrionales</taxon>
        <taxon>Vibrionaceae</taxon>
        <taxon>Vibrio</taxon>
    </lineage>
</organism>
<dbReference type="EMBL" id="MCSB01000014">
    <property type="protein sequence ID" value="PME28997.1"/>
    <property type="molecule type" value="Genomic_DNA"/>
</dbReference>
<protein>
    <recommendedName>
        <fullName evidence="3">Sigma-54 factor interaction domain-containing protein</fullName>
    </recommendedName>
</protein>
<keyword evidence="1" id="KW-0547">Nucleotide-binding</keyword>
<dbReference type="Pfam" id="PF00158">
    <property type="entry name" value="Sigma54_activat"/>
    <property type="match status" value="1"/>
</dbReference>
<dbReference type="PANTHER" id="PTHR32071:SF57">
    <property type="entry name" value="C4-DICARBOXYLATE TRANSPORT TRANSCRIPTIONAL REGULATORY PROTEIN DCTD"/>
    <property type="match status" value="1"/>
</dbReference>
<name>A0A855IM76_9VIBR</name>
<evidence type="ECO:0000313" key="7">
    <source>
        <dbReference type="Proteomes" id="UP000239763"/>
    </source>
</evidence>
<dbReference type="InterPro" id="IPR025943">
    <property type="entry name" value="Sigma_54_int_dom_ATP-bd_2"/>
</dbReference>
<dbReference type="PROSITE" id="PS00675">
    <property type="entry name" value="SIGMA54_INTERACT_1"/>
    <property type="match status" value="1"/>
</dbReference>
<feature type="domain" description="Sigma-54 factor interaction" evidence="3">
    <location>
        <begin position="19"/>
        <end position="235"/>
    </location>
</feature>
<dbReference type="Pfam" id="PF25601">
    <property type="entry name" value="AAA_lid_14"/>
    <property type="match status" value="1"/>
</dbReference>
<gene>
    <name evidence="5" type="ORF">BCT50_10630</name>
    <name evidence="4" type="ORF">BCV38_21685</name>
</gene>
<dbReference type="EMBL" id="MCZJ01000044">
    <property type="protein sequence ID" value="PMM55602.1"/>
    <property type="molecule type" value="Genomic_DNA"/>
</dbReference>
<reference evidence="5" key="2">
    <citation type="submission" date="2016-07" db="EMBL/GenBank/DDBJ databases">
        <authorList>
            <person name="Kauffman K."/>
            <person name="Arevalo P."/>
            <person name="Polz M.F."/>
        </authorList>
    </citation>
    <scope>NUCLEOTIDE SEQUENCE</scope>
    <source>
        <strain evidence="5">10N.261.48.A1</strain>
        <strain evidence="4">10N.286.55.E1</strain>
    </source>
</reference>
<keyword evidence="2" id="KW-0067">ATP-binding</keyword>
<dbReference type="AlphaFoldDB" id="A0A855IM76"/>
<dbReference type="Gene3D" id="1.10.10.60">
    <property type="entry name" value="Homeodomain-like"/>
    <property type="match status" value="1"/>
</dbReference>
<dbReference type="InterPro" id="IPR002078">
    <property type="entry name" value="Sigma_54_int"/>
</dbReference>
<dbReference type="PROSITE" id="PS50045">
    <property type="entry name" value="SIGMA54_INTERACT_4"/>
    <property type="match status" value="1"/>
</dbReference>
<comment type="caution">
    <text evidence="5">The sequence shown here is derived from an EMBL/GenBank/DDBJ whole genome shotgun (WGS) entry which is preliminary data.</text>
</comment>
<dbReference type="InterPro" id="IPR027417">
    <property type="entry name" value="P-loop_NTPase"/>
</dbReference>
<proteinExistence type="predicted"/>
<dbReference type="GO" id="GO:0005524">
    <property type="term" value="F:ATP binding"/>
    <property type="evidence" value="ECO:0007669"/>
    <property type="project" value="UniProtKB-KW"/>
</dbReference>
<dbReference type="Gene3D" id="1.10.8.60">
    <property type="match status" value="1"/>
</dbReference>
<evidence type="ECO:0000313" key="4">
    <source>
        <dbReference type="EMBL" id="PME28997.1"/>
    </source>
</evidence>
<dbReference type="InterPro" id="IPR025662">
    <property type="entry name" value="Sigma_54_int_dom_ATP-bd_1"/>
</dbReference>
<dbReference type="SMART" id="SM00382">
    <property type="entry name" value="AAA"/>
    <property type="match status" value="1"/>
</dbReference>
<dbReference type="SUPFAM" id="SSF52540">
    <property type="entry name" value="P-loop containing nucleoside triphosphate hydrolases"/>
    <property type="match status" value="1"/>
</dbReference>
<dbReference type="PROSITE" id="PS00676">
    <property type="entry name" value="SIGMA54_INTERACT_2"/>
    <property type="match status" value="1"/>
</dbReference>
<dbReference type="Gene3D" id="3.40.50.300">
    <property type="entry name" value="P-loop containing nucleotide triphosphate hydrolases"/>
    <property type="match status" value="1"/>
</dbReference>
<dbReference type="PANTHER" id="PTHR32071">
    <property type="entry name" value="TRANSCRIPTIONAL REGULATORY PROTEIN"/>
    <property type="match status" value="1"/>
</dbReference>
<keyword evidence="7" id="KW-1185">Reference proteome</keyword>
<reference evidence="5 7" key="3">
    <citation type="journal article" date="2018" name="Nature">
        <title>A major lineage of non-tailed dsDNA viruses as unrecognized killers of marine bacteria.</title>
        <authorList>
            <person name="Kauffman K.M."/>
            <person name="Hussain F.A."/>
            <person name="Yang J."/>
            <person name="Arevalo P."/>
            <person name="Brown J.M."/>
            <person name="Chang W.K."/>
            <person name="VanInsberghe D."/>
            <person name="Elsherbini J."/>
            <person name="Sharma R.S."/>
            <person name="Cutler M.B."/>
            <person name="Kelly L."/>
            <person name="Polz M.F."/>
        </authorList>
    </citation>
    <scope>NUCLEOTIDE SEQUENCE</scope>
    <source>
        <strain evidence="5">10N.261.48.A1</strain>
        <strain evidence="4 7">10N.286.55.E1</strain>
    </source>
</reference>
<evidence type="ECO:0000313" key="5">
    <source>
        <dbReference type="EMBL" id="PMM55602.1"/>
    </source>
</evidence>
<evidence type="ECO:0000259" key="3">
    <source>
        <dbReference type="PROSITE" id="PS50045"/>
    </source>
</evidence>
<evidence type="ECO:0000256" key="2">
    <source>
        <dbReference type="ARBA" id="ARBA00022840"/>
    </source>
</evidence>
<dbReference type="RefSeq" id="WP_099166203.1">
    <property type="nucleotide sequence ID" value="NZ_CAWQOO010001012.1"/>
</dbReference>
<dbReference type="InterPro" id="IPR003593">
    <property type="entry name" value="AAA+_ATPase"/>
</dbReference>
<dbReference type="Proteomes" id="UP000235554">
    <property type="component" value="Unassembled WGS sequence"/>
</dbReference>